<keyword evidence="2" id="KW-0012">Acyltransferase</keyword>
<accession>A0ABW2ZNM6</accession>
<organism evidence="2 3">
    <name type="scientific">Microbacterium koreense</name>
    <dbReference type="NCBI Taxonomy" id="323761"/>
    <lineage>
        <taxon>Bacteria</taxon>
        <taxon>Bacillati</taxon>
        <taxon>Actinomycetota</taxon>
        <taxon>Actinomycetes</taxon>
        <taxon>Micrococcales</taxon>
        <taxon>Microbacteriaceae</taxon>
        <taxon>Microbacterium</taxon>
    </lineage>
</organism>
<keyword evidence="3" id="KW-1185">Reference proteome</keyword>
<evidence type="ECO:0000313" key="3">
    <source>
        <dbReference type="Proteomes" id="UP001597042"/>
    </source>
</evidence>
<dbReference type="Gene3D" id="3.40.630.30">
    <property type="match status" value="1"/>
</dbReference>
<name>A0ABW2ZNM6_9MICO</name>
<dbReference type="Proteomes" id="UP001597042">
    <property type="component" value="Unassembled WGS sequence"/>
</dbReference>
<protein>
    <submittedName>
        <fullName evidence="2">GNAT family N-acetyltransferase</fullName>
        <ecNumber evidence="2">2.3.-.-</ecNumber>
    </submittedName>
</protein>
<sequence>MGHIELRDVDDDDIDAIFDMMRDREAIALAAFTAENPDDRDAFDAWIGRQRTSDDVIYDVVTEDGGFAGSIAVFTVNGDREVSYWIARNAWGRGVASGALRILVSREAERPLFARVAAHNVASIAVLEKNGFTEVSRNSDFAPGLRREVEEIVYTLVPSLDGV</sequence>
<dbReference type="InterPro" id="IPR000182">
    <property type="entry name" value="GNAT_dom"/>
</dbReference>
<dbReference type="SUPFAM" id="SSF55729">
    <property type="entry name" value="Acyl-CoA N-acyltransferases (Nat)"/>
    <property type="match status" value="1"/>
</dbReference>
<comment type="caution">
    <text evidence="2">The sequence shown here is derived from an EMBL/GenBank/DDBJ whole genome shotgun (WGS) entry which is preliminary data.</text>
</comment>
<dbReference type="RefSeq" id="WP_378752471.1">
    <property type="nucleotide sequence ID" value="NZ_JBHSSV010000010.1"/>
</dbReference>
<dbReference type="PANTHER" id="PTHR43328:SF1">
    <property type="entry name" value="N-ACETYLTRANSFERASE DOMAIN-CONTAINING PROTEIN"/>
    <property type="match status" value="1"/>
</dbReference>
<keyword evidence="2" id="KW-0808">Transferase</keyword>
<dbReference type="GO" id="GO:0016746">
    <property type="term" value="F:acyltransferase activity"/>
    <property type="evidence" value="ECO:0007669"/>
    <property type="project" value="UniProtKB-KW"/>
</dbReference>
<dbReference type="PANTHER" id="PTHR43328">
    <property type="entry name" value="ACETYLTRANSFERASE-RELATED"/>
    <property type="match status" value="1"/>
</dbReference>
<dbReference type="InterPro" id="IPR016181">
    <property type="entry name" value="Acyl_CoA_acyltransferase"/>
</dbReference>
<proteinExistence type="predicted"/>
<dbReference type="PROSITE" id="PS51186">
    <property type="entry name" value="GNAT"/>
    <property type="match status" value="1"/>
</dbReference>
<feature type="domain" description="N-acetyltransferase" evidence="1">
    <location>
        <begin position="4"/>
        <end position="156"/>
    </location>
</feature>
<evidence type="ECO:0000259" key="1">
    <source>
        <dbReference type="PROSITE" id="PS51186"/>
    </source>
</evidence>
<dbReference type="Pfam" id="PF13302">
    <property type="entry name" value="Acetyltransf_3"/>
    <property type="match status" value="1"/>
</dbReference>
<reference evidence="3" key="1">
    <citation type="journal article" date="2019" name="Int. J. Syst. Evol. Microbiol.">
        <title>The Global Catalogue of Microorganisms (GCM) 10K type strain sequencing project: providing services to taxonomists for standard genome sequencing and annotation.</title>
        <authorList>
            <consortium name="The Broad Institute Genomics Platform"/>
            <consortium name="The Broad Institute Genome Sequencing Center for Infectious Disease"/>
            <person name="Wu L."/>
            <person name="Ma J."/>
        </authorList>
    </citation>
    <scope>NUCLEOTIDE SEQUENCE [LARGE SCALE GENOMIC DNA]</scope>
    <source>
        <strain evidence="3">CCUG 50754</strain>
    </source>
</reference>
<gene>
    <name evidence="2" type="ORF">ACFQZV_02730</name>
</gene>
<dbReference type="EC" id="2.3.-.-" evidence="2"/>
<dbReference type="EMBL" id="JBHTIM010000001">
    <property type="protein sequence ID" value="MFD0780212.1"/>
    <property type="molecule type" value="Genomic_DNA"/>
</dbReference>
<evidence type="ECO:0000313" key="2">
    <source>
        <dbReference type="EMBL" id="MFD0780212.1"/>
    </source>
</evidence>